<organism evidence="3 4">
    <name type="scientific">Methanocorpusculum vombati</name>
    <dbReference type="NCBI Taxonomy" id="3002864"/>
    <lineage>
        <taxon>Archaea</taxon>
        <taxon>Methanobacteriati</taxon>
        <taxon>Methanobacteriota</taxon>
        <taxon>Stenosarchaea group</taxon>
        <taxon>Methanomicrobia</taxon>
        <taxon>Methanomicrobiales</taxon>
        <taxon>Methanocorpusculaceae</taxon>
        <taxon>Methanocorpusculum</taxon>
    </lineage>
</organism>
<gene>
    <name evidence="3" type="ORF">O0S09_03875</name>
</gene>
<evidence type="ECO:0000313" key="3">
    <source>
        <dbReference type="EMBL" id="MCZ0862393.1"/>
    </source>
</evidence>
<evidence type="ECO:0000259" key="2">
    <source>
        <dbReference type="Pfam" id="PF01645"/>
    </source>
</evidence>
<dbReference type="EMBL" id="JAPTGC010000004">
    <property type="protein sequence ID" value="MCZ0862393.1"/>
    <property type="molecule type" value="Genomic_DNA"/>
</dbReference>
<feature type="domain" description="Glutamate synthase" evidence="2">
    <location>
        <begin position="1"/>
        <end position="46"/>
    </location>
</feature>
<comment type="similarity">
    <text evidence="1">Belongs to the glutamate synthase family.</text>
</comment>
<dbReference type="Pfam" id="PF01645">
    <property type="entry name" value="Glu_synthase"/>
    <property type="match status" value="1"/>
</dbReference>
<dbReference type="Gene3D" id="3.20.20.70">
    <property type="entry name" value="Aldolase class I"/>
    <property type="match status" value="1"/>
</dbReference>
<evidence type="ECO:0000256" key="1">
    <source>
        <dbReference type="ARBA" id="ARBA00009716"/>
    </source>
</evidence>
<dbReference type="SUPFAM" id="SSF51395">
    <property type="entry name" value="FMN-linked oxidoreductases"/>
    <property type="match status" value="1"/>
</dbReference>
<protein>
    <submittedName>
        <fullName evidence="3">Glutamate synthase-related protein</fullName>
    </submittedName>
</protein>
<dbReference type="InterPro" id="IPR002932">
    <property type="entry name" value="Glu_synthdom"/>
</dbReference>
<sequence>MGGHLPGTKVTEEIARIRGKPVGQDIASPSRFPCITMPADLKKLIDE</sequence>
<comment type="caution">
    <text evidence="3">The sequence shown here is derived from an EMBL/GenBank/DDBJ whole genome shotgun (WGS) entry which is preliminary data.</text>
</comment>
<dbReference type="InterPro" id="IPR013785">
    <property type="entry name" value="Aldolase_TIM"/>
</dbReference>
<name>A0ABT4IKX1_9EURY</name>
<proteinExistence type="inferred from homology"/>
<evidence type="ECO:0000313" key="4">
    <source>
        <dbReference type="Proteomes" id="UP001141336"/>
    </source>
</evidence>
<reference evidence="3" key="1">
    <citation type="submission" date="2022-12" db="EMBL/GenBank/DDBJ databases">
        <title>Isolation and characterisation of novel Methanocorpusculum spp. from native Australian herbivores indicates the genus is ancestrally host-associated.</title>
        <authorList>
            <person name="Volmer J.G."/>
            <person name="Soo R.M."/>
            <person name="Evans P.N."/>
            <person name="Hoedt E.C."/>
            <person name="Astorga Alsina A.L."/>
            <person name="Woodcroft B.J."/>
            <person name="Tyson G.W."/>
            <person name="Hugenholtz P."/>
            <person name="Morrison M."/>
        </authorList>
    </citation>
    <scope>NUCLEOTIDE SEQUENCE</scope>
    <source>
        <strain evidence="3">CW153</strain>
    </source>
</reference>
<accession>A0ABT4IKX1</accession>
<keyword evidence="4" id="KW-1185">Reference proteome</keyword>
<dbReference type="Proteomes" id="UP001141336">
    <property type="component" value="Unassembled WGS sequence"/>
</dbReference>